<evidence type="ECO:0000313" key="1">
    <source>
        <dbReference type="EMBL" id="KAK0147894.1"/>
    </source>
</evidence>
<dbReference type="AlphaFoldDB" id="A0AA47MXH6"/>
<proteinExistence type="predicted"/>
<accession>A0AA47MXH6</accession>
<organism evidence="1 2">
    <name type="scientific">Merluccius polli</name>
    <name type="common">Benguela hake</name>
    <name type="synonym">Merluccius cadenati</name>
    <dbReference type="NCBI Taxonomy" id="89951"/>
    <lineage>
        <taxon>Eukaryota</taxon>
        <taxon>Metazoa</taxon>
        <taxon>Chordata</taxon>
        <taxon>Craniata</taxon>
        <taxon>Vertebrata</taxon>
        <taxon>Euteleostomi</taxon>
        <taxon>Actinopterygii</taxon>
        <taxon>Neopterygii</taxon>
        <taxon>Teleostei</taxon>
        <taxon>Neoteleostei</taxon>
        <taxon>Acanthomorphata</taxon>
        <taxon>Zeiogadaria</taxon>
        <taxon>Gadariae</taxon>
        <taxon>Gadiformes</taxon>
        <taxon>Gadoidei</taxon>
        <taxon>Merlucciidae</taxon>
        <taxon>Merluccius</taxon>
    </lineage>
</organism>
<protein>
    <submittedName>
        <fullName evidence="1">Uncharacterized protein</fullName>
    </submittedName>
</protein>
<evidence type="ECO:0000313" key="2">
    <source>
        <dbReference type="Proteomes" id="UP001174136"/>
    </source>
</evidence>
<gene>
    <name evidence="1" type="ORF">N1851_012432</name>
</gene>
<name>A0AA47MXH6_MERPO</name>
<comment type="caution">
    <text evidence="1">The sequence shown here is derived from an EMBL/GenBank/DDBJ whole genome shotgun (WGS) entry which is preliminary data.</text>
</comment>
<dbReference type="Proteomes" id="UP001174136">
    <property type="component" value="Unassembled WGS sequence"/>
</dbReference>
<keyword evidence="2" id="KW-1185">Reference proteome</keyword>
<sequence>MGNYVSSFRNIAKIRPSLSASDLEHIIHAYICSHLDCNALFTCLSQAVLACLKLLQSAAARLLTRTGCRSHITPILPSLLWLPRLSPYTSERSLRSSNHNLLAIPRAKLKTKADCALCLCCWGIQTLEQSPSDQLGLSIALKKS</sequence>
<dbReference type="EMBL" id="JAOPHQ010002278">
    <property type="protein sequence ID" value="KAK0147894.1"/>
    <property type="molecule type" value="Genomic_DNA"/>
</dbReference>
<reference evidence="1" key="1">
    <citation type="journal article" date="2023" name="Front. Mar. Sci.">
        <title>A new Merluccius polli reference genome to investigate the effects of global change in West African waters.</title>
        <authorList>
            <person name="Mateo J.L."/>
            <person name="Blanco-Fernandez C."/>
            <person name="Garcia-Vazquez E."/>
            <person name="Machado-Schiaffino G."/>
        </authorList>
    </citation>
    <scope>NUCLEOTIDE SEQUENCE</scope>
    <source>
        <strain evidence="1">C29</strain>
        <tissue evidence="1">Fin</tissue>
    </source>
</reference>